<dbReference type="Proteomes" id="UP000184304">
    <property type="component" value="Unassembled WGS sequence"/>
</dbReference>
<keyword evidence="3" id="KW-0732">Signal</keyword>
<dbReference type="GO" id="GO:0030414">
    <property type="term" value="F:peptidase inhibitor activity"/>
    <property type="evidence" value="ECO:0007669"/>
    <property type="project" value="UniProtKB-KW"/>
</dbReference>
<dbReference type="EMBL" id="KV878187">
    <property type="protein sequence ID" value="OJI87266.1"/>
    <property type="molecule type" value="Genomic_DNA"/>
</dbReference>
<evidence type="ECO:0000256" key="2">
    <source>
        <dbReference type="ARBA" id="ARBA00023157"/>
    </source>
</evidence>
<accession>A0A1L9ND95</accession>
<dbReference type="InterPro" id="IPR002919">
    <property type="entry name" value="TIL_dom"/>
</dbReference>
<dbReference type="Gene3D" id="2.10.25.10">
    <property type="entry name" value="Laminin"/>
    <property type="match status" value="1"/>
</dbReference>
<keyword evidence="6" id="KW-1185">Reference proteome</keyword>
<feature type="domain" description="TIL" evidence="4">
    <location>
        <begin position="25"/>
        <end position="77"/>
    </location>
</feature>
<protein>
    <recommendedName>
        <fullName evidence="4">TIL domain-containing protein</fullName>
    </recommendedName>
</protein>
<evidence type="ECO:0000256" key="1">
    <source>
        <dbReference type="ARBA" id="ARBA00022690"/>
    </source>
</evidence>
<dbReference type="FunFam" id="2.10.25.10:FF:000055">
    <property type="entry name" value="alpha-tectorin isoform X1"/>
    <property type="match status" value="1"/>
</dbReference>
<feature type="chain" id="PRO_5012973589" description="TIL domain-containing protein" evidence="3">
    <location>
        <begin position="22"/>
        <end position="77"/>
    </location>
</feature>
<dbReference type="VEuPathDB" id="FungiDB:ASPTUDRAFT_40424"/>
<reference evidence="6" key="1">
    <citation type="journal article" date="2017" name="Genome Biol.">
        <title>Comparative genomics reveals high biological diversity and specific adaptations in the industrially and medically important fungal genus Aspergillus.</title>
        <authorList>
            <person name="de Vries R.P."/>
            <person name="Riley R."/>
            <person name="Wiebenga A."/>
            <person name="Aguilar-Osorio G."/>
            <person name="Amillis S."/>
            <person name="Uchima C.A."/>
            <person name="Anderluh G."/>
            <person name="Asadollahi M."/>
            <person name="Askin M."/>
            <person name="Barry K."/>
            <person name="Battaglia E."/>
            <person name="Bayram O."/>
            <person name="Benocci T."/>
            <person name="Braus-Stromeyer S.A."/>
            <person name="Caldana C."/>
            <person name="Canovas D."/>
            <person name="Cerqueira G.C."/>
            <person name="Chen F."/>
            <person name="Chen W."/>
            <person name="Choi C."/>
            <person name="Clum A."/>
            <person name="Dos Santos R.A."/>
            <person name="Damasio A.R."/>
            <person name="Diallinas G."/>
            <person name="Emri T."/>
            <person name="Fekete E."/>
            <person name="Flipphi M."/>
            <person name="Freyberg S."/>
            <person name="Gallo A."/>
            <person name="Gournas C."/>
            <person name="Habgood R."/>
            <person name="Hainaut M."/>
            <person name="Harispe M.L."/>
            <person name="Henrissat B."/>
            <person name="Hilden K.S."/>
            <person name="Hope R."/>
            <person name="Hossain A."/>
            <person name="Karabika E."/>
            <person name="Karaffa L."/>
            <person name="Karanyi Z."/>
            <person name="Krasevec N."/>
            <person name="Kuo A."/>
            <person name="Kusch H."/>
            <person name="LaButti K."/>
            <person name="Lagendijk E.L."/>
            <person name="Lapidus A."/>
            <person name="Levasseur A."/>
            <person name="Lindquist E."/>
            <person name="Lipzen A."/>
            <person name="Logrieco A.F."/>
            <person name="MacCabe A."/>
            <person name="Maekelae M.R."/>
            <person name="Malavazi I."/>
            <person name="Melin P."/>
            <person name="Meyer V."/>
            <person name="Mielnichuk N."/>
            <person name="Miskei M."/>
            <person name="Molnar A.P."/>
            <person name="Mule G."/>
            <person name="Ngan C.Y."/>
            <person name="Orejas M."/>
            <person name="Orosz E."/>
            <person name="Ouedraogo J.P."/>
            <person name="Overkamp K.M."/>
            <person name="Park H.-S."/>
            <person name="Perrone G."/>
            <person name="Piumi F."/>
            <person name="Punt P.J."/>
            <person name="Ram A.F."/>
            <person name="Ramon A."/>
            <person name="Rauscher S."/>
            <person name="Record E."/>
            <person name="Riano-Pachon D.M."/>
            <person name="Robert V."/>
            <person name="Roehrig J."/>
            <person name="Ruller R."/>
            <person name="Salamov A."/>
            <person name="Salih N.S."/>
            <person name="Samson R.A."/>
            <person name="Sandor E."/>
            <person name="Sanguinetti M."/>
            <person name="Schuetze T."/>
            <person name="Sepcic K."/>
            <person name="Shelest E."/>
            <person name="Sherlock G."/>
            <person name="Sophianopoulou V."/>
            <person name="Squina F.M."/>
            <person name="Sun H."/>
            <person name="Susca A."/>
            <person name="Todd R.B."/>
            <person name="Tsang A."/>
            <person name="Unkles S.E."/>
            <person name="van de Wiele N."/>
            <person name="van Rossen-Uffink D."/>
            <person name="Oliveira J.V."/>
            <person name="Vesth T.C."/>
            <person name="Visser J."/>
            <person name="Yu J.-H."/>
            <person name="Zhou M."/>
            <person name="Andersen M.R."/>
            <person name="Archer D.B."/>
            <person name="Baker S.E."/>
            <person name="Benoit I."/>
            <person name="Brakhage A.A."/>
            <person name="Braus G.H."/>
            <person name="Fischer R."/>
            <person name="Frisvad J.C."/>
            <person name="Goldman G.H."/>
            <person name="Houbraken J."/>
            <person name="Oakley B."/>
            <person name="Pocsi I."/>
            <person name="Scazzocchio C."/>
            <person name="Seiboth B."/>
            <person name="vanKuyk P.A."/>
            <person name="Wortman J."/>
            <person name="Dyer P.S."/>
            <person name="Grigoriev I.V."/>
        </authorList>
    </citation>
    <scope>NUCLEOTIDE SEQUENCE [LARGE SCALE GENOMIC DNA]</scope>
    <source>
        <strain evidence="6">CBS 134.48</strain>
    </source>
</reference>
<dbReference type="SUPFAM" id="SSF57567">
    <property type="entry name" value="Serine protease inhibitors"/>
    <property type="match status" value="1"/>
</dbReference>
<dbReference type="OMA" id="LICIAKC"/>
<keyword evidence="2" id="KW-1015">Disulfide bond</keyword>
<sequence>MKTIPFLFVLGLLGTPLLAAADGQCGTNQEYTECGTSCPATCSNPNPPCRLECIIGCQCIRGYVLNDAYECVLPTDC</sequence>
<feature type="signal peptide" evidence="3">
    <location>
        <begin position="1"/>
        <end position="21"/>
    </location>
</feature>
<dbReference type="AlphaFoldDB" id="A0A1L9ND95"/>
<keyword evidence="1" id="KW-0646">Protease inhibitor</keyword>
<evidence type="ECO:0000259" key="4">
    <source>
        <dbReference type="Pfam" id="PF01826"/>
    </source>
</evidence>
<gene>
    <name evidence="5" type="ORF">ASPTUDRAFT_40424</name>
</gene>
<evidence type="ECO:0000313" key="5">
    <source>
        <dbReference type="EMBL" id="OJI87266.1"/>
    </source>
</evidence>
<dbReference type="Pfam" id="PF01826">
    <property type="entry name" value="TIL"/>
    <property type="match status" value="1"/>
</dbReference>
<proteinExistence type="predicted"/>
<dbReference type="PANTHER" id="PTHR23259">
    <property type="entry name" value="RIDDLE"/>
    <property type="match status" value="1"/>
</dbReference>
<dbReference type="PANTHER" id="PTHR23259:SF70">
    <property type="entry name" value="ACCESSORY GLAND PROTEIN ACP62F-RELATED"/>
    <property type="match status" value="1"/>
</dbReference>
<name>A0A1L9ND95_ASPTC</name>
<dbReference type="InterPro" id="IPR036084">
    <property type="entry name" value="Ser_inhib-like_sf"/>
</dbReference>
<dbReference type="InterPro" id="IPR051368">
    <property type="entry name" value="SerProtInhib-TIL_Domain"/>
</dbReference>
<dbReference type="CDD" id="cd19941">
    <property type="entry name" value="TIL"/>
    <property type="match status" value="1"/>
</dbReference>
<dbReference type="STRING" id="767770.A0A1L9ND95"/>
<evidence type="ECO:0000256" key="3">
    <source>
        <dbReference type="SAM" id="SignalP"/>
    </source>
</evidence>
<organism evidence="5 6">
    <name type="scientific">Aspergillus tubingensis (strain CBS 134.48)</name>
    <dbReference type="NCBI Taxonomy" id="767770"/>
    <lineage>
        <taxon>Eukaryota</taxon>
        <taxon>Fungi</taxon>
        <taxon>Dikarya</taxon>
        <taxon>Ascomycota</taxon>
        <taxon>Pezizomycotina</taxon>
        <taxon>Eurotiomycetes</taxon>
        <taxon>Eurotiomycetidae</taxon>
        <taxon>Eurotiales</taxon>
        <taxon>Aspergillaceae</taxon>
        <taxon>Aspergillus</taxon>
        <taxon>Aspergillus subgen. Circumdati</taxon>
    </lineage>
</organism>
<evidence type="ECO:0000313" key="6">
    <source>
        <dbReference type="Proteomes" id="UP000184304"/>
    </source>
</evidence>